<reference evidence="2" key="1">
    <citation type="submission" date="2022-07" db="EMBL/GenBank/DDBJ databases">
        <title>Enhanced cultured diversity of the mouse gut microbiota enables custom-made synthetic communities.</title>
        <authorList>
            <person name="Afrizal A."/>
        </authorList>
    </citation>
    <scope>NUCLEOTIDE SEQUENCE</scope>
    <source>
        <strain evidence="2">DSM 28593</strain>
    </source>
</reference>
<keyword evidence="1" id="KW-0472">Membrane</keyword>
<organism evidence="2 3">
    <name type="scientific">Irregularibacter muris</name>
    <dbReference type="NCBI Taxonomy" id="1796619"/>
    <lineage>
        <taxon>Bacteria</taxon>
        <taxon>Bacillati</taxon>
        <taxon>Bacillota</taxon>
        <taxon>Clostridia</taxon>
        <taxon>Eubacteriales</taxon>
        <taxon>Eubacteriaceae</taxon>
        <taxon>Irregularibacter</taxon>
    </lineage>
</organism>
<protein>
    <submittedName>
        <fullName evidence="2">DUF948 domain-containing protein</fullName>
    </submittedName>
</protein>
<keyword evidence="1" id="KW-1133">Transmembrane helix</keyword>
<dbReference type="Pfam" id="PF06103">
    <property type="entry name" value="DUF948"/>
    <property type="match status" value="1"/>
</dbReference>
<evidence type="ECO:0000256" key="1">
    <source>
        <dbReference type="SAM" id="Phobius"/>
    </source>
</evidence>
<evidence type="ECO:0000313" key="3">
    <source>
        <dbReference type="Proteomes" id="UP001205748"/>
    </source>
</evidence>
<feature type="transmembrane region" description="Helical" evidence="1">
    <location>
        <begin position="6"/>
        <end position="25"/>
    </location>
</feature>
<proteinExistence type="predicted"/>
<comment type="caution">
    <text evidence="2">The sequence shown here is derived from an EMBL/GenBank/DDBJ whole genome shotgun (WGS) entry which is preliminary data.</text>
</comment>
<dbReference type="Gene3D" id="1.10.287.950">
    <property type="entry name" value="Methyl-accepting chemotaxis protein"/>
    <property type="match status" value="1"/>
</dbReference>
<evidence type="ECO:0000313" key="2">
    <source>
        <dbReference type="EMBL" id="MCR1899986.1"/>
    </source>
</evidence>
<dbReference type="RefSeq" id="WP_257532860.1">
    <property type="nucleotide sequence ID" value="NZ_JANKAS010000016.1"/>
</dbReference>
<accession>A0AAE3L098</accession>
<dbReference type="InterPro" id="IPR009293">
    <property type="entry name" value="UPF0478"/>
</dbReference>
<dbReference type="PANTHER" id="PTHR40070:SF1">
    <property type="entry name" value="UPF0478 PROTEIN YTXG"/>
    <property type="match status" value="1"/>
</dbReference>
<dbReference type="EMBL" id="JANKAS010000016">
    <property type="protein sequence ID" value="MCR1899986.1"/>
    <property type="molecule type" value="Genomic_DNA"/>
</dbReference>
<dbReference type="PANTHER" id="PTHR40070">
    <property type="entry name" value="UPF0478 PROTEIN YTXG"/>
    <property type="match status" value="1"/>
</dbReference>
<name>A0AAE3L098_9FIRM</name>
<gene>
    <name evidence="2" type="ORF">NSA47_13535</name>
</gene>
<sequence>MLVELWQVAVFIVAICFIILTVYLINVLQGLNRTLDQVRTLVHSSSQSVAVITKELAAVSENAATITKDIAKDMEDINGVVESLNNTTKMVEETVEMSRDNIIMPIMGLINLGQGVKNVAGILKKEKAK</sequence>
<keyword evidence="1" id="KW-0812">Transmembrane</keyword>
<dbReference type="Proteomes" id="UP001205748">
    <property type="component" value="Unassembled WGS sequence"/>
</dbReference>
<keyword evidence="3" id="KW-1185">Reference proteome</keyword>
<dbReference type="AlphaFoldDB" id="A0AAE3L098"/>